<comment type="caution">
    <text evidence="1">The sequence shown here is derived from an EMBL/GenBank/DDBJ whole genome shotgun (WGS) entry which is preliminary data.</text>
</comment>
<protein>
    <submittedName>
        <fullName evidence="1">Uncharacterized protein</fullName>
    </submittedName>
</protein>
<organism evidence="1 2">
    <name type="scientific">Russula earlei</name>
    <dbReference type="NCBI Taxonomy" id="71964"/>
    <lineage>
        <taxon>Eukaryota</taxon>
        <taxon>Fungi</taxon>
        <taxon>Dikarya</taxon>
        <taxon>Basidiomycota</taxon>
        <taxon>Agaricomycotina</taxon>
        <taxon>Agaricomycetes</taxon>
        <taxon>Russulales</taxon>
        <taxon>Russulaceae</taxon>
        <taxon>Russula</taxon>
    </lineage>
</organism>
<gene>
    <name evidence="1" type="ORF">F5148DRAFT_1223007</name>
</gene>
<reference evidence="1" key="1">
    <citation type="submission" date="2021-03" db="EMBL/GenBank/DDBJ databases">
        <title>Evolutionary priming and transition to the ectomycorrhizal habit in an iconic lineage of mushroom-forming fungi: is preadaptation a requirement?</title>
        <authorList>
            <consortium name="DOE Joint Genome Institute"/>
            <person name="Looney B.P."/>
            <person name="Miyauchi S."/>
            <person name="Morin E."/>
            <person name="Drula E."/>
            <person name="Courty P.E."/>
            <person name="Chicoki N."/>
            <person name="Fauchery L."/>
            <person name="Kohler A."/>
            <person name="Kuo A."/>
            <person name="LaButti K."/>
            <person name="Pangilinan J."/>
            <person name="Lipzen A."/>
            <person name="Riley R."/>
            <person name="Andreopoulos W."/>
            <person name="He G."/>
            <person name="Johnson J."/>
            <person name="Barry K.W."/>
            <person name="Grigoriev I.V."/>
            <person name="Nagy L."/>
            <person name="Hibbett D."/>
            <person name="Henrissat B."/>
            <person name="Matheny P.B."/>
            <person name="Labbe J."/>
            <person name="Martin A.F."/>
        </authorList>
    </citation>
    <scope>NUCLEOTIDE SEQUENCE</scope>
    <source>
        <strain evidence="1">BPL698</strain>
    </source>
</reference>
<sequence length="62" mass="6856">MKDFKSLIIDTPGVIQRVSMLFHGNPYLIEGFNTFLPPGYHINASADPRDPSLVTVTTPLVL</sequence>
<proteinExistence type="predicted"/>
<keyword evidence="2" id="KW-1185">Reference proteome</keyword>
<evidence type="ECO:0000313" key="2">
    <source>
        <dbReference type="Proteomes" id="UP001207468"/>
    </source>
</evidence>
<accession>A0ACC0U1V9</accession>
<evidence type="ECO:0000313" key="1">
    <source>
        <dbReference type="EMBL" id="KAI9457135.1"/>
    </source>
</evidence>
<name>A0ACC0U1V9_9AGAM</name>
<dbReference type="EMBL" id="JAGFNK010000225">
    <property type="protein sequence ID" value="KAI9457135.1"/>
    <property type="molecule type" value="Genomic_DNA"/>
</dbReference>
<dbReference type="Proteomes" id="UP001207468">
    <property type="component" value="Unassembled WGS sequence"/>
</dbReference>